<reference evidence="1 2" key="1">
    <citation type="submission" date="2016-07" db="EMBL/GenBank/DDBJ databases">
        <title>Draft genome of Scalindua rubra, obtained from a brine-seawater interface in the Red Sea, sheds light on salt adaptation in anammox bacteria.</title>
        <authorList>
            <person name="Speth D.R."/>
            <person name="Lagkouvardos I."/>
            <person name="Wang Y."/>
            <person name="Qian P.-Y."/>
            <person name="Dutilh B.E."/>
            <person name="Jetten M.S."/>
        </authorList>
    </citation>
    <scope>NUCLEOTIDE SEQUENCE [LARGE SCALE GENOMIC DNA]</scope>
    <source>
        <strain evidence="1">BSI-1</strain>
    </source>
</reference>
<sequence>MPARNGITENKKREAKKLASLFLNLHLKMKSLLSVDVNFCHLLNKLFSLSVVAAKQS</sequence>
<comment type="caution">
    <text evidence="1">The sequence shown here is derived from an EMBL/GenBank/DDBJ whole genome shotgun (WGS) entry which is preliminary data.</text>
</comment>
<evidence type="ECO:0000313" key="2">
    <source>
        <dbReference type="Proteomes" id="UP000094056"/>
    </source>
</evidence>
<protein>
    <submittedName>
        <fullName evidence="1">Uncharacterized protein</fullName>
    </submittedName>
</protein>
<evidence type="ECO:0000313" key="1">
    <source>
        <dbReference type="EMBL" id="ODS33633.1"/>
    </source>
</evidence>
<proteinExistence type="predicted"/>
<dbReference type="Proteomes" id="UP000094056">
    <property type="component" value="Unassembled WGS sequence"/>
</dbReference>
<name>A0A1E3XDE7_9BACT</name>
<dbReference type="EMBL" id="MAYW01000023">
    <property type="protein sequence ID" value="ODS33633.1"/>
    <property type="molecule type" value="Genomic_DNA"/>
</dbReference>
<accession>A0A1E3XDE7</accession>
<gene>
    <name evidence="1" type="ORF">SCARUB_01233</name>
</gene>
<organism evidence="1 2">
    <name type="scientific">Candidatus Scalindua rubra</name>
    <dbReference type="NCBI Taxonomy" id="1872076"/>
    <lineage>
        <taxon>Bacteria</taxon>
        <taxon>Pseudomonadati</taxon>
        <taxon>Planctomycetota</taxon>
        <taxon>Candidatus Brocadiia</taxon>
        <taxon>Candidatus Brocadiales</taxon>
        <taxon>Candidatus Scalinduaceae</taxon>
        <taxon>Candidatus Scalindua</taxon>
    </lineage>
</organism>
<dbReference type="AlphaFoldDB" id="A0A1E3XDE7"/>